<name>A0A1H1TFF8_9CORY</name>
<sequence length="96" mass="11080">MRAPTHVIVRFIDDNREEFGVEPIIRALSATDAKIALSTYYAYKSRPESSRSIRDRQLRNTLRAIYDDNYSCYGARKLWAEINRRGDVGHVARCTA</sequence>
<feature type="domain" description="HTH-like" evidence="1">
    <location>
        <begin position="55"/>
        <end position="95"/>
    </location>
</feature>
<evidence type="ECO:0000313" key="3">
    <source>
        <dbReference type="Proteomes" id="UP000182237"/>
    </source>
</evidence>
<keyword evidence="3" id="KW-1185">Reference proteome</keyword>
<accession>A0A1H1TFF8</accession>
<dbReference type="EMBL" id="LT629765">
    <property type="protein sequence ID" value="SDS58716.1"/>
    <property type="molecule type" value="Genomic_DNA"/>
</dbReference>
<proteinExistence type="predicted"/>
<dbReference type="InterPro" id="IPR025948">
    <property type="entry name" value="HTH-like_dom"/>
</dbReference>
<organism evidence="2 3">
    <name type="scientific">Corynebacterium timonense</name>
    <dbReference type="NCBI Taxonomy" id="441500"/>
    <lineage>
        <taxon>Bacteria</taxon>
        <taxon>Bacillati</taxon>
        <taxon>Actinomycetota</taxon>
        <taxon>Actinomycetes</taxon>
        <taxon>Mycobacteriales</taxon>
        <taxon>Corynebacteriaceae</taxon>
        <taxon>Corynebacterium</taxon>
    </lineage>
</organism>
<evidence type="ECO:0000259" key="1">
    <source>
        <dbReference type="Pfam" id="PF13276"/>
    </source>
</evidence>
<evidence type="ECO:0000313" key="2">
    <source>
        <dbReference type="EMBL" id="SDS58716.1"/>
    </source>
</evidence>
<dbReference type="Pfam" id="PF13276">
    <property type="entry name" value="HTH_21"/>
    <property type="match status" value="1"/>
</dbReference>
<dbReference type="RefSeq" id="WP_172812390.1">
    <property type="nucleotide sequence ID" value="NZ_LT629765.1"/>
</dbReference>
<dbReference type="Proteomes" id="UP000182237">
    <property type="component" value="Chromosome I"/>
</dbReference>
<protein>
    <submittedName>
        <fullName evidence="2">HTH-like domain-containing protein</fullName>
    </submittedName>
</protein>
<dbReference type="STRING" id="1203190.GCA_000312345_00956"/>
<gene>
    <name evidence="2" type="ORF">SAMN04488539_1969</name>
</gene>
<dbReference type="AlphaFoldDB" id="A0A1H1TFF8"/>
<reference evidence="2 3" key="1">
    <citation type="submission" date="2016-10" db="EMBL/GenBank/DDBJ databases">
        <authorList>
            <person name="de Groot N.N."/>
        </authorList>
    </citation>
    <scope>NUCLEOTIDE SEQUENCE [LARGE SCALE GENOMIC DNA]</scope>
    <source>
        <strain evidence="2 3">DSM 45434</strain>
    </source>
</reference>